<keyword evidence="5" id="KW-1185">Reference proteome</keyword>
<dbReference type="CDD" id="cd10229">
    <property type="entry name" value="ASKHA_NBD_HSP70_HSPA12"/>
    <property type="match status" value="1"/>
</dbReference>
<evidence type="ECO:0000313" key="5">
    <source>
        <dbReference type="Proteomes" id="UP001186944"/>
    </source>
</evidence>
<dbReference type="EMBL" id="VSWD01000006">
    <property type="protein sequence ID" value="KAK3100172.1"/>
    <property type="molecule type" value="Genomic_DNA"/>
</dbReference>
<comment type="caution">
    <text evidence="4">The sequence shown here is derived from an EMBL/GenBank/DDBJ whole genome shotgun (WGS) entry which is preliminary data.</text>
</comment>
<dbReference type="InterPro" id="IPR013126">
    <property type="entry name" value="Hsp_70_fam"/>
</dbReference>
<evidence type="ECO:0000256" key="2">
    <source>
        <dbReference type="ARBA" id="ARBA00022741"/>
    </source>
</evidence>
<dbReference type="Proteomes" id="UP001186944">
    <property type="component" value="Unassembled WGS sequence"/>
</dbReference>
<proteinExistence type="inferred from homology"/>
<dbReference type="Pfam" id="PF00012">
    <property type="entry name" value="HSP70"/>
    <property type="match status" value="1"/>
</dbReference>
<gene>
    <name evidence="4" type="ORF">FSP39_015747</name>
</gene>
<comment type="similarity">
    <text evidence="1">Belongs to the heat shock protein 70 family.</text>
</comment>
<dbReference type="Gene3D" id="3.30.420.40">
    <property type="match status" value="2"/>
</dbReference>
<evidence type="ECO:0000313" key="4">
    <source>
        <dbReference type="EMBL" id="KAK3100172.1"/>
    </source>
</evidence>
<organism evidence="4 5">
    <name type="scientific">Pinctada imbricata</name>
    <name type="common">Atlantic pearl-oyster</name>
    <name type="synonym">Pinctada martensii</name>
    <dbReference type="NCBI Taxonomy" id="66713"/>
    <lineage>
        <taxon>Eukaryota</taxon>
        <taxon>Metazoa</taxon>
        <taxon>Spiralia</taxon>
        <taxon>Lophotrochozoa</taxon>
        <taxon>Mollusca</taxon>
        <taxon>Bivalvia</taxon>
        <taxon>Autobranchia</taxon>
        <taxon>Pteriomorphia</taxon>
        <taxon>Pterioida</taxon>
        <taxon>Pterioidea</taxon>
        <taxon>Pteriidae</taxon>
        <taxon>Pinctada</taxon>
    </lineage>
</organism>
<dbReference type="InterPro" id="IPR043129">
    <property type="entry name" value="ATPase_NBD"/>
</dbReference>
<dbReference type="AlphaFoldDB" id="A0AA88Y945"/>
<accession>A0AA88Y945</accession>
<evidence type="ECO:0008006" key="6">
    <source>
        <dbReference type="Google" id="ProtNLM"/>
    </source>
</evidence>
<dbReference type="GO" id="GO:0140662">
    <property type="term" value="F:ATP-dependent protein folding chaperone"/>
    <property type="evidence" value="ECO:0007669"/>
    <property type="project" value="InterPro"/>
</dbReference>
<dbReference type="GO" id="GO:0005524">
    <property type="term" value="F:ATP binding"/>
    <property type="evidence" value="ECO:0007669"/>
    <property type="project" value="UniProtKB-KW"/>
</dbReference>
<evidence type="ECO:0000256" key="3">
    <source>
        <dbReference type="ARBA" id="ARBA00022840"/>
    </source>
</evidence>
<name>A0AA88Y945_PINIB</name>
<protein>
    <recommendedName>
        <fullName evidence="6">Heat shock 70 kDa protein 12A</fullName>
    </recommendedName>
</protein>
<dbReference type="PANTHER" id="PTHR14187:SF5">
    <property type="entry name" value="HEAT SHOCK 70 KDA PROTEIN 12A"/>
    <property type="match status" value="1"/>
</dbReference>
<keyword evidence="2" id="KW-0547">Nucleotide-binding</keyword>
<sequence>MSGEPLLVAAIDFGTTFSGYAFSFKHDYVRDPLKINASNWIAGTQTLISPKAPTTVLLDTKKQFHAFGYEAENKYSELVDEGKHKGWLYFSRFKMKLHNNPRLCRSMMIKDENDYEMPALTIFTMAIKYLKEHLLKIIKDRVDVLDANKDIRWVLTVPAIWEEGAKQFMREAAELAGIPGKQLLLALEPEAASIYCNKVPVEMKSSLKDKNASVGLRTGTQYMVLDLGGGTADITVHEVLKDGSLREIHKATGGAWGGTKVDGTFYQFLVKLFGNDVLQTLKKKHLDDYLGLIRDFELKKRTIKPSLDTDSKITVRIPFHLNRIFKEQTGESLADALPNTNFASSVTFQGDKMRVQSQIFKDFFSDAVQGITGHVIDVLSSCPNFNITRVLLVGGFSESEMVLNALKEVLPDKRIIAPADPGLAVLKGAVLYGHATKAISSRVSQFTYGFEVFNPFIEGVHPECYKVIRPDGRVMCSNMFEKYVVAGQEVPVGYILERSFTPSDEDSEKGIGVYRSRSSNPTFITDRSCVELGKIVIKRPNDGWQEDAQLHVSMEFGGTEFLVKIRDDNLDNTYTQAFSFLK</sequence>
<dbReference type="SUPFAM" id="SSF53067">
    <property type="entry name" value="Actin-like ATPase domain"/>
    <property type="match status" value="2"/>
</dbReference>
<dbReference type="PANTHER" id="PTHR14187">
    <property type="entry name" value="ALPHA KINASE/ELONGATION FACTOR 2 KINASE"/>
    <property type="match status" value="1"/>
</dbReference>
<evidence type="ECO:0000256" key="1">
    <source>
        <dbReference type="ARBA" id="ARBA00007381"/>
    </source>
</evidence>
<keyword evidence="3" id="KW-0067">ATP-binding</keyword>
<reference evidence="4" key="1">
    <citation type="submission" date="2019-08" db="EMBL/GenBank/DDBJ databases">
        <title>The improved chromosome-level genome for the pearl oyster Pinctada fucata martensii using PacBio sequencing and Hi-C.</title>
        <authorList>
            <person name="Zheng Z."/>
        </authorList>
    </citation>
    <scope>NUCLEOTIDE SEQUENCE</scope>
    <source>
        <strain evidence="4">ZZ-2019</strain>
        <tissue evidence="4">Adductor muscle</tissue>
    </source>
</reference>